<keyword evidence="8 17" id="KW-0812">Transmembrane</keyword>
<dbReference type="EMBL" id="JBHSIM010000052">
    <property type="protein sequence ID" value="MFC4835865.1"/>
    <property type="molecule type" value="Genomic_DNA"/>
</dbReference>
<dbReference type="EC" id="2.7.8.8" evidence="4"/>
<sequence>MTPDVAERSGARGVRLLPNAVTVLALCSGLSGVQFMLTDNRAAALAAITLAAVFDALDGRLARLLDATSRMGAELDSLSDCISFGVSPALILFLWTLNDIRIGWVVALAMVVSAALRLARFNTLSDDEEAPPYAGEFFVGVPSPAGALVALAPLALDVQLGPGFWSQPLVVSVWTVMVGALMISRVPTASLKSVRVPPRLVAPLLVAVALAAAALVTFPFVVYAVAIGAYLLHIPYAANRYRWLGRHPEVWHVPPRQRRSVRPAHRRLGLAPPRRPLGGRVAGAAARTGTAARNIGRDRDRNGDGDYPREFDYQRDYERDRARGPERTGPQPPPAQRGIPDGRRPRGSGRLGLRRHREDDRPREDRPRDDRPRDDRPRDDRPRDDRP</sequence>
<keyword evidence="19" id="KW-1185">Reference proteome</keyword>
<feature type="compositionally biased region" description="Low complexity" evidence="16">
    <location>
        <begin position="269"/>
        <end position="294"/>
    </location>
</feature>
<feature type="compositionally biased region" description="Basic and acidic residues" evidence="16">
    <location>
        <begin position="356"/>
        <end position="387"/>
    </location>
</feature>
<keyword evidence="13" id="KW-1208">Phospholipid metabolism</keyword>
<evidence type="ECO:0000256" key="6">
    <source>
        <dbReference type="ARBA" id="ARBA00022516"/>
    </source>
</evidence>
<dbReference type="Proteomes" id="UP001595909">
    <property type="component" value="Unassembled WGS sequence"/>
</dbReference>
<feature type="compositionally biased region" description="Basic residues" evidence="16">
    <location>
        <begin position="256"/>
        <end position="268"/>
    </location>
</feature>
<keyword evidence="12" id="KW-0594">Phospholipid biosynthesis</keyword>
<evidence type="ECO:0000256" key="3">
    <source>
        <dbReference type="ARBA" id="ARBA00010441"/>
    </source>
</evidence>
<dbReference type="InterPro" id="IPR004533">
    <property type="entry name" value="CDP-diaglyc--ser_O-PTrfase"/>
</dbReference>
<evidence type="ECO:0000256" key="14">
    <source>
        <dbReference type="ARBA" id="ARBA00032361"/>
    </source>
</evidence>
<gene>
    <name evidence="18" type="primary">pssA</name>
    <name evidence="18" type="ORF">ACFPEL_25895</name>
</gene>
<dbReference type="InterPro" id="IPR000462">
    <property type="entry name" value="CDP-OH_P_trans"/>
</dbReference>
<keyword evidence="9 17" id="KW-1133">Transmembrane helix</keyword>
<evidence type="ECO:0000256" key="2">
    <source>
        <dbReference type="ARBA" id="ARBA00004127"/>
    </source>
</evidence>
<dbReference type="Pfam" id="PF01066">
    <property type="entry name" value="CDP-OH_P_transf"/>
    <property type="match status" value="1"/>
</dbReference>
<evidence type="ECO:0000256" key="8">
    <source>
        <dbReference type="ARBA" id="ARBA00022692"/>
    </source>
</evidence>
<comment type="caution">
    <text evidence="18">The sequence shown here is derived from an EMBL/GenBank/DDBJ whole genome shotgun (WGS) entry which is preliminary data.</text>
</comment>
<keyword evidence="6" id="KW-0444">Lipid biosynthesis</keyword>
<feature type="transmembrane region" description="Helical" evidence="17">
    <location>
        <begin position="164"/>
        <end position="183"/>
    </location>
</feature>
<evidence type="ECO:0000313" key="18">
    <source>
        <dbReference type="EMBL" id="MFC4835865.1"/>
    </source>
</evidence>
<keyword evidence="7 15" id="KW-0808">Transferase</keyword>
<accession>A0ABV9RUI8</accession>
<protein>
    <recommendedName>
        <fullName evidence="5">CDP-diacylglycerol--serine O-phosphatidyltransferase</fullName>
        <ecNumber evidence="4">2.7.8.8</ecNumber>
    </recommendedName>
    <alternativeName>
        <fullName evidence="14">Phosphatidylserine synthase</fullName>
    </alternativeName>
</protein>
<evidence type="ECO:0000256" key="9">
    <source>
        <dbReference type="ARBA" id="ARBA00022989"/>
    </source>
</evidence>
<organism evidence="18 19">
    <name type="scientific">Actinomycetospora chibensis</name>
    <dbReference type="NCBI Taxonomy" id="663606"/>
    <lineage>
        <taxon>Bacteria</taxon>
        <taxon>Bacillati</taxon>
        <taxon>Actinomycetota</taxon>
        <taxon>Actinomycetes</taxon>
        <taxon>Pseudonocardiales</taxon>
        <taxon>Pseudonocardiaceae</taxon>
        <taxon>Actinomycetospora</taxon>
    </lineage>
</organism>
<comment type="subcellular location">
    <subcellularLocation>
        <location evidence="2">Endomembrane system</location>
        <topology evidence="2">Multi-pass membrane protein</topology>
    </subcellularLocation>
</comment>
<comment type="catalytic activity">
    <reaction evidence="1">
        <text>a CDP-1,2-diacyl-sn-glycerol + L-serine = a 1,2-diacyl-sn-glycero-3-phospho-L-serine + CMP + H(+)</text>
        <dbReference type="Rhea" id="RHEA:16913"/>
        <dbReference type="ChEBI" id="CHEBI:15378"/>
        <dbReference type="ChEBI" id="CHEBI:33384"/>
        <dbReference type="ChEBI" id="CHEBI:57262"/>
        <dbReference type="ChEBI" id="CHEBI:58332"/>
        <dbReference type="ChEBI" id="CHEBI:60377"/>
        <dbReference type="EC" id="2.7.8.8"/>
    </reaction>
</comment>
<dbReference type="InterPro" id="IPR050324">
    <property type="entry name" value="CDP-alcohol_PTase-I"/>
</dbReference>
<evidence type="ECO:0000256" key="16">
    <source>
        <dbReference type="SAM" id="MobiDB-lite"/>
    </source>
</evidence>
<name>A0ABV9RUI8_9PSEU</name>
<dbReference type="InterPro" id="IPR048254">
    <property type="entry name" value="CDP_ALCOHOL_P_TRANSF_CS"/>
</dbReference>
<evidence type="ECO:0000256" key="13">
    <source>
        <dbReference type="ARBA" id="ARBA00023264"/>
    </source>
</evidence>
<evidence type="ECO:0000256" key="12">
    <source>
        <dbReference type="ARBA" id="ARBA00023209"/>
    </source>
</evidence>
<dbReference type="PANTHER" id="PTHR14269:SF61">
    <property type="entry name" value="CDP-DIACYLGLYCEROL--SERINE O-PHOSPHATIDYLTRANSFERASE"/>
    <property type="match status" value="1"/>
</dbReference>
<reference evidence="19" key="1">
    <citation type="journal article" date="2019" name="Int. J. Syst. Evol. Microbiol.">
        <title>The Global Catalogue of Microorganisms (GCM) 10K type strain sequencing project: providing services to taxonomists for standard genome sequencing and annotation.</title>
        <authorList>
            <consortium name="The Broad Institute Genomics Platform"/>
            <consortium name="The Broad Institute Genome Sequencing Center for Infectious Disease"/>
            <person name="Wu L."/>
            <person name="Ma J."/>
        </authorList>
    </citation>
    <scope>NUCLEOTIDE SEQUENCE [LARGE SCALE GENOMIC DNA]</scope>
    <source>
        <strain evidence="19">CCUG 50347</strain>
    </source>
</reference>
<feature type="transmembrane region" description="Helical" evidence="17">
    <location>
        <begin position="102"/>
        <end position="121"/>
    </location>
</feature>
<keyword evidence="10" id="KW-0443">Lipid metabolism</keyword>
<feature type="transmembrane region" description="Helical" evidence="17">
    <location>
        <begin position="16"/>
        <end position="37"/>
    </location>
</feature>
<evidence type="ECO:0000256" key="10">
    <source>
        <dbReference type="ARBA" id="ARBA00023098"/>
    </source>
</evidence>
<dbReference type="Gene3D" id="1.20.120.1760">
    <property type="match status" value="1"/>
</dbReference>
<feature type="transmembrane region" description="Helical" evidence="17">
    <location>
        <begin position="133"/>
        <end position="152"/>
    </location>
</feature>
<evidence type="ECO:0000256" key="7">
    <source>
        <dbReference type="ARBA" id="ARBA00022679"/>
    </source>
</evidence>
<dbReference type="PROSITE" id="PS00379">
    <property type="entry name" value="CDP_ALCOHOL_P_TRANSF"/>
    <property type="match status" value="1"/>
</dbReference>
<dbReference type="NCBIfam" id="TIGR00473">
    <property type="entry name" value="pssA"/>
    <property type="match status" value="1"/>
</dbReference>
<feature type="region of interest" description="Disordered" evidence="16">
    <location>
        <begin position="256"/>
        <end position="387"/>
    </location>
</feature>
<feature type="transmembrane region" description="Helical" evidence="17">
    <location>
        <begin position="204"/>
        <end position="232"/>
    </location>
</feature>
<evidence type="ECO:0000256" key="1">
    <source>
        <dbReference type="ARBA" id="ARBA00000287"/>
    </source>
</evidence>
<dbReference type="InterPro" id="IPR043130">
    <property type="entry name" value="CDP-OH_PTrfase_TM_dom"/>
</dbReference>
<dbReference type="PANTHER" id="PTHR14269">
    <property type="entry name" value="CDP-DIACYLGLYCEROL--GLYCEROL-3-PHOSPHATE 3-PHOSPHATIDYLTRANSFERASE-RELATED"/>
    <property type="match status" value="1"/>
</dbReference>
<evidence type="ECO:0000256" key="11">
    <source>
        <dbReference type="ARBA" id="ARBA00023136"/>
    </source>
</evidence>
<proteinExistence type="inferred from homology"/>
<comment type="similarity">
    <text evidence="3 15">Belongs to the CDP-alcohol phosphatidyltransferase class-I family.</text>
</comment>
<evidence type="ECO:0000256" key="15">
    <source>
        <dbReference type="RuleBase" id="RU003750"/>
    </source>
</evidence>
<evidence type="ECO:0000256" key="5">
    <source>
        <dbReference type="ARBA" id="ARBA00017171"/>
    </source>
</evidence>
<evidence type="ECO:0000313" key="19">
    <source>
        <dbReference type="Proteomes" id="UP001595909"/>
    </source>
</evidence>
<keyword evidence="11 17" id="KW-0472">Membrane</keyword>
<dbReference type="RefSeq" id="WP_345332914.1">
    <property type="nucleotide sequence ID" value="NZ_BAABHN010000052.1"/>
</dbReference>
<feature type="compositionally biased region" description="Basic and acidic residues" evidence="16">
    <location>
        <begin position="295"/>
        <end position="326"/>
    </location>
</feature>
<evidence type="ECO:0000256" key="4">
    <source>
        <dbReference type="ARBA" id="ARBA00013174"/>
    </source>
</evidence>
<evidence type="ECO:0000256" key="17">
    <source>
        <dbReference type="SAM" id="Phobius"/>
    </source>
</evidence>
<dbReference type="GO" id="GO:0003882">
    <property type="term" value="F:CDP-diacylglycerol-serine O-phosphatidyltransferase activity"/>
    <property type="evidence" value="ECO:0007669"/>
    <property type="project" value="UniProtKB-EC"/>
</dbReference>